<gene>
    <name evidence="1" type="ORF">EIW28_01485</name>
</gene>
<reference evidence="1 2" key="1">
    <citation type="submission" date="2018-12" db="EMBL/GenBank/DDBJ databases">
        <title>Glycomyces sp. YIM 121974 draft genome.</title>
        <authorList>
            <person name="Li Q."/>
        </authorList>
    </citation>
    <scope>NUCLEOTIDE SEQUENCE [LARGE SCALE GENOMIC DNA]</scope>
    <source>
        <strain evidence="1 2">YIM 121974</strain>
    </source>
</reference>
<evidence type="ECO:0008006" key="3">
    <source>
        <dbReference type="Google" id="ProtNLM"/>
    </source>
</evidence>
<organism evidence="1 2">
    <name type="scientific">Glycomyces terrestris</name>
    <dbReference type="NCBI Taxonomy" id="2493553"/>
    <lineage>
        <taxon>Bacteria</taxon>
        <taxon>Bacillati</taxon>
        <taxon>Actinomycetota</taxon>
        <taxon>Actinomycetes</taxon>
        <taxon>Glycomycetales</taxon>
        <taxon>Glycomycetaceae</taxon>
        <taxon>Glycomyces</taxon>
    </lineage>
</organism>
<proteinExistence type="predicted"/>
<dbReference type="InterPro" id="IPR029475">
    <property type="entry name" value="DUF6807"/>
</dbReference>
<name>A0A426V3P8_9ACTN</name>
<protein>
    <recommendedName>
        <fullName evidence="3">Oxidoreductase</fullName>
    </recommendedName>
</protein>
<evidence type="ECO:0000313" key="2">
    <source>
        <dbReference type="Proteomes" id="UP000277256"/>
    </source>
</evidence>
<comment type="caution">
    <text evidence="1">The sequence shown here is derived from an EMBL/GenBank/DDBJ whole genome shotgun (WGS) entry which is preliminary data.</text>
</comment>
<accession>A0A426V3P8</accession>
<evidence type="ECO:0000313" key="1">
    <source>
        <dbReference type="EMBL" id="RRS01472.1"/>
    </source>
</evidence>
<dbReference type="Proteomes" id="UP000277256">
    <property type="component" value="Unassembled WGS sequence"/>
</dbReference>
<dbReference type="OrthoDB" id="9812981at2"/>
<keyword evidence="2" id="KW-1185">Reference proteome</keyword>
<dbReference type="AlphaFoldDB" id="A0A426V3P8"/>
<dbReference type="RefSeq" id="WP_125245950.1">
    <property type="nucleotide sequence ID" value="NZ_RSEB01000001.1"/>
</dbReference>
<sequence>MTLQLDDDGTALSVTEGTAPSAAGGGLEILRYVYRPDNAQFESPRPYFEPLRDLAGHQVSLYRPHDHVWHKGITLSLPNAGPENFWGGATFRRGKGYVDEKNDGSMVHREFTELAADEDGVKTVERLDWITQDGRHFFSETRAFAVTVLSDDTWVLSFSTAFTNDTEDTVVMGSPTTEGRENAGYGGFFWRGPRSFTEGRVYTADGEGGDELMGVRGDWMAFRGAHDSVDAASTLVFTDHPENPGAPVKWFVRSTPFAAVCPAPFFDTELPMAPGDTVTLRHAVAIVNGDTGVDGAAKTAALAAAELAKLA</sequence>
<dbReference type="EMBL" id="RSEB01000001">
    <property type="protein sequence ID" value="RRS01472.1"/>
    <property type="molecule type" value="Genomic_DNA"/>
</dbReference>
<dbReference type="Pfam" id="PF14100">
    <property type="entry name" value="DUF6807"/>
    <property type="match status" value="1"/>
</dbReference>